<protein>
    <recommendedName>
        <fullName evidence="3">N-acetyltransferase domain-containing protein</fullName>
    </recommendedName>
</protein>
<dbReference type="PANTHER" id="PTHR42919:SF8">
    <property type="entry name" value="N-ALPHA-ACETYLTRANSFERASE 50"/>
    <property type="match status" value="1"/>
</dbReference>
<dbReference type="SUPFAM" id="SSF55729">
    <property type="entry name" value="Acyl-CoA N-acyltransferases (Nat)"/>
    <property type="match status" value="1"/>
</dbReference>
<gene>
    <name evidence="4" type="ORF">DAKH74_035330</name>
</gene>
<proteinExistence type="predicted"/>
<dbReference type="InterPro" id="IPR051556">
    <property type="entry name" value="N-term/lysine_N-AcTrnsfr"/>
</dbReference>
<evidence type="ECO:0000256" key="1">
    <source>
        <dbReference type="ARBA" id="ARBA00022679"/>
    </source>
</evidence>
<dbReference type="GO" id="GO:0007064">
    <property type="term" value="P:mitotic sister chromatid cohesion"/>
    <property type="evidence" value="ECO:0007669"/>
    <property type="project" value="TreeGrafter"/>
</dbReference>
<dbReference type="InterPro" id="IPR000182">
    <property type="entry name" value="GNAT_dom"/>
</dbReference>
<evidence type="ECO:0000313" key="4">
    <source>
        <dbReference type="EMBL" id="GMM56917.1"/>
    </source>
</evidence>
<dbReference type="GO" id="GO:0031415">
    <property type="term" value="C:NatA complex"/>
    <property type="evidence" value="ECO:0007669"/>
    <property type="project" value="TreeGrafter"/>
</dbReference>
<dbReference type="GO" id="GO:0016747">
    <property type="term" value="F:acyltransferase activity, transferring groups other than amino-acyl groups"/>
    <property type="evidence" value="ECO:0007669"/>
    <property type="project" value="InterPro"/>
</dbReference>
<keyword evidence="5" id="KW-1185">Reference proteome</keyword>
<evidence type="ECO:0000256" key="2">
    <source>
        <dbReference type="ARBA" id="ARBA00023315"/>
    </source>
</evidence>
<sequence>MKEGCPVYIRDVNGETTAQFCRLANSVLGTQYPPESFEAAPRGHHLLYICKVAVVHGEVVGGIRAHSVADGSSSIVPSAMYIDMLAVSPVWQHQGIGSILLEQVELLCRECYVHVLQLHTPVNNTAAIRWYVDRHSFVEGDVVPDFYLSTPMEAGRLSRDAVLLSRVME</sequence>
<feature type="domain" description="N-acetyltransferase" evidence="3">
    <location>
        <begin position="7"/>
        <end position="169"/>
    </location>
</feature>
<dbReference type="PROSITE" id="PS51186">
    <property type="entry name" value="GNAT"/>
    <property type="match status" value="1"/>
</dbReference>
<evidence type="ECO:0000313" key="5">
    <source>
        <dbReference type="Proteomes" id="UP001377567"/>
    </source>
</evidence>
<dbReference type="CDD" id="cd04301">
    <property type="entry name" value="NAT_SF"/>
    <property type="match status" value="1"/>
</dbReference>
<dbReference type="EMBL" id="BTGD01000010">
    <property type="protein sequence ID" value="GMM56917.1"/>
    <property type="molecule type" value="Genomic_DNA"/>
</dbReference>
<dbReference type="AlphaFoldDB" id="A0AAV5S1T4"/>
<dbReference type="PANTHER" id="PTHR42919">
    <property type="entry name" value="N-ALPHA-ACETYLTRANSFERASE"/>
    <property type="match status" value="1"/>
</dbReference>
<reference evidence="4 5" key="1">
    <citation type="journal article" date="2023" name="Elife">
        <title>Identification of key yeast species and microbe-microbe interactions impacting larval growth of Drosophila in the wild.</title>
        <authorList>
            <person name="Mure A."/>
            <person name="Sugiura Y."/>
            <person name="Maeda R."/>
            <person name="Honda K."/>
            <person name="Sakurai N."/>
            <person name="Takahashi Y."/>
            <person name="Watada M."/>
            <person name="Katoh T."/>
            <person name="Gotoh A."/>
            <person name="Gotoh Y."/>
            <person name="Taniguchi I."/>
            <person name="Nakamura K."/>
            <person name="Hayashi T."/>
            <person name="Katayama T."/>
            <person name="Uemura T."/>
            <person name="Hattori Y."/>
        </authorList>
    </citation>
    <scope>NUCLEOTIDE SEQUENCE [LARGE SCALE GENOMIC DNA]</scope>
    <source>
        <strain evidence="4 5">KH-74</strain>
    </source>
</reference>
<keyword evidence="1" id="KW-0808">Transferase</keyword>
<evidence type="ECO:0000259" key="3">
    <source>
        <dbReference type="PROSITE" id="PS51186"/>
    </source>
</evidence>
<organism evidence="4 5">
    <name type="scientific">Maudiozyma humilis</name>
    <name type="common">Sour dough yeast</name>
    <name type="synonym">Kazachstania humilis</name>
    <dbReference type="NCBI Taxonomy" id="51915"/>
    <lineage>
        <taxon>Eukaryota</taxon>
        <taxon>Fungi</taxon>
        <taxon>Dikarya</taxon>
        <taxon>Ascomycota</taxon>
        <taxon>Saccharomycotina</taxon>
        <taxon>Saccharomycetes</taxon>
        <taxon>Saccharomycetales</taxon>
        <taxon>Saccharomycetaceae</taxon>
        <taxon>Maudiozyma</taxon>
    </lineage>
</organism>
<name>A0AAV5S1T4_MAUHU</name>
<dbReference type="Proteomes" id="UP001377567">
    <property type="component" value="Unassembled WGS sequence"/>
</dbReference>
<comment type="caution">
    <text evidence="4">The sequence shown here is derived from an EMBL/GenBank/DDBJ whole genome shotgun (WGS) entry which is preliminary data.</text>
</comment>
<dbReference type="Pfam" id="PF00583">
    <property type="entry name" value="Acetyltransf_1"/>
    <property type="match status" value="1"/>
</dbReference>
<accession>A0AAV5S1T4</accession>
<keyword evidence="2" id="KW-0012">Acyltransferase</keyword>
<dbReference type="InterPro" id="IPR016181">
    <property type="entry name" value="Acyl_CoA_acyltransferase"/>
</dbReference>
<dbReference type="Gene3D" id="3.40.630.30">
    <property type="match status" value="1"/>
</dbReference>